<dbReference type="InterPro" id="IPR023885">
    <property type="entry name" value="4Fe4S-binding_SPASM_dom"/>
</dbReference>
<keyword evidence="8" id="KW-1185">Reference proteome</keyword>
<feature type="domain" description="Radical SAM core" evidence="6">
    <location>
        <begin position="87"/>
        <end position="319"/>
    </location>
</feature>
<dbReference type="AlphaFoldDB" id="A0A8J7DE93"/>
<evidence type="ECO:0000259" key="6">
    <source>
        <dbReference type="PROSITE" id="PS51918"/>
    </source>
</evidence>
<dbReference type="SFLD" id="SFLDG01386">
    <property type="entry name" value="main_SPASM_domain-containing"/>
    <property type="match status" value="1"/>
</dbReference>
<evidence type="ECO:0000256" key="4">
    <source>
        <dbReference type="ARBA" id="ARBA00023004"/>
    </source>
</evidence>
<dbReference type="GO" id="GO:0016491">
    <property type="term" value="F:oxidoreductase activity"/>
    <property type="evidence" value="ECO:0007669"/>
    <property type="project" value="InterPro"/>
</dbReference>
<dbReference type="NCBIfam" id="TIGR04085">
    <property type="entry name" value="rSAM_more_4Fe4S"/>
    <property type="match status" value="1"/>
</dbReference>
<dbReference type="CDD" id="cd01335">
    <property type="entry name" value="Radical_SAM"/>
    <property type="match status" value="1"/>
</dbReference>
<protein>
    <submittedName>
        <fullName evidence="7">Radical SAM protein</fullName>
    </submittedName>
</protein>
<gene>
    <name evidence="7" type="ORF">IQ276_17895</name>
</gene>
<dbReference type="InterPro" id="IPR013785">
    <property type="entry name" value="Aldolase_TIM"/>
</dbReference>
<reference evidence="7" key="1">
    <citation type="submission" date="2020-10" db="EMBL/GenBank/DDBJ databases">
        <authorList>
            <person name="Castelo-Branco R."/>
            <person name="Eusebio N."/>
            <person name="Adriana R."/>
            <person name="Vieira A."/>
            <person name="Brugerolle De Fraissinette N."/>
            <person name="Rezende De Castro R."/>
            <person name="Schneider M.P."/>
            <person name="Vasconcelos V."/>
            <person name="Leao P.N."/>
        </authorList>
    </citation>
    <scope>NUCLEOTIDE SEQUENCE</scope>
    <source>
        <strain evidence="7">LEGE 12446</strain>
    </source>
</reference>
<evidence type="ECO:0000256" key="5">
    <source>
        <dbReference type="ARBA" id="ARBA00023014"/>
    </source>
</evidence>
<dbReference type="SUPFAM" id="SSF102114">
    <property type="entry name" value="Radical SAM enzymes"/>
    <property type="match status" value="1"/>
</dbReference>
<proteinExistence type="predicted"/>
<evidence type="ECO:0000313" key="8">
    <source>
        <dbReference type="Proteomes" id="UP000622533"/>
    </source>
</evidence>
<evidence type="ECO:0000256" key="2">
    <source>
        <dbReference type="ARBA" id="ARBA00022691"/>
    </source>
</evidence>
<keyword evidence="2" id="KW-0949">S-adenosyl-L-methionine</keyword>
<dbReference type="RefSeq" id="WP_193918466.1">
    <property type="nucleotide sequence ID" value="NZ_JADEXS020000001.1"/>
</dbReference>
<sequence>MNLPLPQSPISPEVDNLSRDFHLFESAVAKHLLVVDGSRVFDLDELTAQRIAQLLIVEDSVTEQEIADFRQSFVMPGGYPAIDDTPLEPPPLRSLSLNVAQSCNLGCKYCYADEGKFGSKTQFMPQDIAQQAVDRLIAEAEPGVDLVVGFMGGEPLLNRQLIHHITRYTSQRGQETRHKVRFSLTTNGTLVTAEDAALFAEYRFNVSVSLDGPQFLNDQLRPTVNGRGSYEAVLRGLEVMSVQRPGHLSARMTVTPQSGRLLPILQHVLSLGVDDAGFAPVLVSPNAEYAFGTEEFELFLQHMVECGEVCKQHLLQGKRFPFTNFETALNEIHRGSHRPYPCGAGAGYLSVNAQGQLYACHRLVGDEEWAMGSVQQGSDFAARQQLLQRNHVNSIKPCSDCWARYLCGGGCYHEVSKRGRIGCDYIRGWLEFCLAAYAELSTYTPEYFVTPETYFANGITNLTGKI</sequence>
<organism evidence="7 8">
    <name type="scientific">Desmonostoc muscorum LEGE 12446</name>
    <dbReference type="NCBI Taxonomy" id="1828758"/>
    <lineage>
        <taxon>Bacteria</taxon>
        <taxon>Bacillati</taxon>
        <taxon>Cyanobacteriota</taxon>
        <taxon>Cyanophyceae</taxon>
        <taxon>Nostocales</taxon>
        <taxon>Nostocaceae</taxon>
        <taxon>Desmonostoc</taxon>
    </lineage>
</organism>
<dbReference type="GO" id="GO:0046872">
    <property type="term" value="F:metal ion binding"/>
    <property type="evidence" value="ECO:0007669"/>
    <property type="project" value="UniProtKB-KW"/>
</dbReference>
<dbReference type="InterPro" id="IPR007197">
    <property type="entry name" value="rSAM"/>
</dbReference>
<dbReference type="EMBL" id="JADEXS010000242">
    <property type="protein sequence ID" value="MBE9024225.1"/>
    <property type="molecule type" value="Genomic_DNA"/>
</dbReference>
<keyword evidence="4" id="KW-0408">Iron</keyword>
<name>A0A8J7DE93_DESMC</name>
<comment type="cofactor">
    <cofactor evidence="1">
        <name>[4Fe-4S] cluster</name>
        <dbReference type="ChEBI" id="CHEBI:49883"/>
    </cofactor>
</comment>
<dbReference type="SFLD" id="SFLDG01384">
    <property type="entry name" value="thioether_bond_formation_requi"/>
    <property type="match status" value="1"/>
</dbReference>
<comment type="caution">
    <text evidence="7">The sequence shown here is derived from an EMBL/GenBank/DDBJ whole genome shotgun (WGS) entry which is preliminary data.</text>
</comment>
<dbReference type="SFLD" id="SFLDG01067">
    <property type="entry name" value="SPASM/twitch_domain_containing"/>
    <property type="match status" value="1"/>
</dbReference>
<dbReference type="Gene3D" id="3.20.20.70">
    <property type="entry name" value="Aldolase class I"/>
    <property type="match status" value="1"/>
</dbReference>
<dbReference type="Proteomes" id="UP000622533">
    <property type="component" value="Unassembled WGS sequence"/>
</dbReference>
<evidence type="ECO:0000313" key="7">
    <source>
        <dbReference type="EMBL" id="MBE9024225.1"/>
    </source>
</evidence>
<dbReference type="Pfam" id="PF04055">
    <property type="entry name" value="Radical_SAM"/>
    <property type="match status" value="1"/>
</dbReference>
<dbReference type="InterPro" id="IPR058240">
    <property type="entry name" value="rSAM_sf"/>
</dbReference>
<dbReference type="GO" id="GO:0051536">
    <property type="term" value="F:iron-sulfur cluster binding"/>
    <property type="evidence" value="ECO:0007669"/>
    <property type="project" value="UniProtKB-KW"/>
</dbReference>
<keyword evidence="3" id="KW-0479">Metal-binding</keyword>
<dbReference type="PROSITE" id="PS51918">
    <property type="entry name" value="RADICAL_SAM"/>
    <property type="match status" value="1"/>
</dbReference>
<dbReference type="PANTHER" id="PTHR43273">
    <property type="entry name" value="ANAEROBIC SULFATASE-MATURATING ENZYME HOMOLOG ASLB-RELATED"/>
    <property type="match status" value="1"/>
</dbReference>
<evidence type="ECO:0000256" key="3">
    <source>
        <dbReference type="ARBA" id="ARBA00022723"/>
    </source>
</evidence>
<keyword evidence="5" id="KW-0411">Iron-sulfur</keyword>
<accession>A0A8J7DE93</accession>
<dbReference type="PANTHER" id="PTHR43273:SF8">
    <property type="entry name" value="RADICAL SAM DOMAIN PROTEIN"/>
    <property type="match status" value="1"/>
</dbReference>
<evidence type="ECO:0000256" key="1">
    <source>
        <dbReference type="ARBA" id="ARBA00001966"/>
    </source>
</evidence>
<dbReference type="InterPro" id="IPR023867">
    <property type="entry name" value="Sulphatase_maturase_rSAM"/>
</dbReference>
<dbReference type="SFLD" id="SFLDS00029">
    <property type="entry name" value="Radical_SAM"/>
    <property type="match status" value="1"/>
</dbReference>